<gene>
    <name evidence="2" type="ORF">LYNGBM3L_26610</name>
</gene>
<dbReference type="Proteomes" id="UP000003959">
    <property type="component" value="Unassembled WGS sequence"/>
</dbReference>
<evidence type="ECO:0000313" key="2">
    <source>
        <dbReference type="EMBL" id="EGJ32295.1"/>
    </source>
</evidence>
<evidence type="ECO:0000256" key="1">
    <source>
        <dbReference type="SAM" id="MobiDB-lite"/>
    </source>
</evidence>
<evidence type="ECO:0000313" key="3">
    <source>
        <dbReference type="Proteomes" id="UP000003959"/>
    </source>
</evidence>
<dbReference type="HOGENOM" id="CLU_2683828_0_0_3"/>
<dbReference type="AlphaFoldDB" id="F4XSV5"/>
<feature type="region of interest" description="Disordered" evidence="1">
    <location>
        <begin position="46"/>
        <end position="74"/>
    </location>
</feature>
<protein>
    <submittedName>
        <fullName evidence="2">Uncharacterized protein</fullName>
    </submittedName>
</protein>
<keyword evidence="3" id="KW-1185">Reference proteome</keyword>
<sequence>MGLVGSRSDGVSKRPIYPATLQLQDLRKCPINPPILGDFDIITPQANNPSLGGAGGQNQLNFVSPKLSAMPQKP</sequence>
<name>F4XSV5_9CYAN</name>
<proteinExistence type="predicted"/>
<accession>F4XSV5</accession>
<dbReference type="EMBL" id="GL890926">
    <property type="protein sequence ID" value="EGJ32295.1"/>
    <property type="molecule type" value="Genomic_DNA"/>
</dbReference>
<reference evidence="2 3" key="1">
    <citation type="journal article" date="2011" name="Proc. Natl. Acad. Sci. U.S.A.">
        <title>Genomic insights into the physiology and ecology of the marine filamentous cyanobacterium Lyngbya majuscula.</title>
        <authorList>
            <person name="Jones A.C."/>
            <person name="Monroe E.A."/>
            <person name="Podell S."/>
            <person name="Hess W.R."/>
            <person name="Klages S."/>
            <person name="Esquenazi E."/>
            <person name="Niessen S."/>
            <person name="Hoover H."/>
            <person name="Rothmann M."/>
            <person name="Lasken R.S."/>
            <person name="Yates J.R.III."/>
            <person name="Reinhardt R."/>
            <person name="Kube M."/>
            <person name="Burkart M.D."/>
            <person name="Allen E.E."/>
            <person name="Dorrestein P.C."/>
            <person name="Gerwick W.H."/>
            <person name="Gerwick L."/>
        </authorList>
    </citation>
    <scope>NUCLEOTIDE SEQUENCE [LARGE SCALE GENOMIC DNA]</scope>
    <source>
        <strain evidence="2 3">3L</strain>
    </source>
</reference>
<organism evidence="2 3">
    <name type="scientific">Moorena producens 3L</name>
    <dbReference type="NCBI Taxonomy" id="489825"/>
    <lineage>
        <taxon>Bacteria</taxon>
        <taxon>Bacillati</taxon>
        <taxon>Cyanobacteriota</taxon>
        <taxon>Cyanophyceae</taxon>
        <taxon>Coleofasciculales</taxon>
        <taxon>Coleofasciculaceae</taxon>
        <taxon>Moorena</taxon>
    </lineage>
</organism>